<dbReference type="Proteomes" id="UP000318065">
    <property type="component" value="Chromosome"/>
</dbReference>
<evidence type="ECO:0000259" key="10">
    <source>
        <dbReference type="Pfam" id="PF02880"/>
    </source>
</evidence>
<evidence type="ECO:0000256" key="4">
    <source>
        <dbReference type="ARBA" id="ARBA00022842"/>
    </source>
</evidence>
<dbReference type="HAMAP" id="MF_01554_B">
    <property type="entry name" value="GlmM_B"/>
    <property type="match status" value="1"/>
</dbReference>
<dbReference type="InterPro" id="IPR005844">
    <property type="entry name" value="A-D-PHexomutase_a/b/a-I"/>
</dbReference>
<organism evidence="11 12">
    <name type="scientific">Rubrobacter xylanophilus</name>
    <dbReference type="NCBI Taxonomy" id="49319"/>
    <lineage>
        <taxon>Bacteria</taxon>
        <taxon>Bacillati</taxon>
        <taxon>Actinomycetota</taxon>
        <taxon>Rubrobacteria</taxon>
        <taxon>Rubrobacterales</taxon>
        <taxon>Rubrobacteraceae</taxon>
        <taxon>Rubrobacter</taxon>
    </lineage>
</organism>
<dbReference type="Pfam" id="PF02879">
    <property type="entry name" value="PGM_PMM_II"/>
    <property type="match status" value="1"/>
</dbReference>
<dbReference type="EMBL" id="AP019791">
    <property type="protein sequence ID" value="BBL79547.1"/>
    <property type="molecule type" value="Genomic_DNA"/>
</dbReference>
<dbReference type="GO" id="GO:0006048">
    <property type="term" value="P:UDP-N-acetylglucosamine biosynthetic process"/>
    <property type="evidence" value="ECO:0007669"/>
    <property type="project" value="TreeGrafter"/>
</dbReference>
<dbReference type="Pfam" id="PF00408">
    <property type="entry name" value="PGM_PMM_IV"/>
    <property type="match status" value="1"/>
</dbReference>
<accession>A0A510HM78</accession>
<keyword evidence="5 6" id="KW-0413">Isomerase</keyword>
<dbReference type="InterPro" id="IPR005846">
    <property type="entry name" value="A-D-PHexomutase_a/b/a-III"/>
</dbReference>
<dbReference type="AlphaFoldDB" id="A0A510HM78"/>
<feature type="binding site" evidence="6">
    <location>
        <position position="234"/>
    </location>
    <ligand>
        <name>Mg(2+)</name>
        <dbReference type="ChEBI" id="CHEBI:18420"/>
    </ligand>
</feature>
<evidence type="ECO:0000256" key="1">
    <source>
        <dbReference type="ARBA" id="ARBA00010231"/>
    </source>
</evidence>
<dbReference type="InterPro" id="IPR016055">
    <property type="entry name" value="A-D-PHexomutase_a/b/a-I/II/III"/>
</dbReference>
<comment type="function">
    <text evidence="6">Catalyzes the conversion of glucosamine-6-phosphate to glucosamine-1-phosphate.</text>
</comment>
<reference evidence="11" key="1">
    <citation type="journal article" date="2019" name="Microbiol. Resour. Announc.">
        <title>Complete Genome Sequence of Rubrobacter xylanophilus Strain AA3-22, Isolated from Arima Onsen in Japan.</title>
        <authorList>
            <person name="Tomariguchi N."/>
            <person name="Miyazaki K."/>
        </authorList>
    </citation>
    <scope>NUCLEOTIDE SEQUENCE [LARGE SCALE GENOMIC DNA]</scope>
    <source>
        <strain evidence="11">AA3-22</strain>
    </source>
</reference>
<dbReference type="NCBIfam" id="TIGR01455">
    <property type="entry name" value="glmM"/>
    <property type="match status" value="1"/>
</dbReference>
<keyword evidence="2 6" id="KW-0597">Phosphoprotein</keyword>
<dbReference type="SUPFAM" id="SSF55957">
    <property type="entry name" value="Phosphoglucomutase, C-terminal domain"/>
    <property type="match status" value="1"/>
</dbReference>
<feature type="domain" description="Alpha-D-phosphohexomutase alpha/beta/alpha" evidence="10">
    <location>
        <begin position="251"/>
        <end position="361"/>
    </location>
</feature>
<dbReference type="PANTHER" id="PTHR42946">
    <property type="entry name" value="PHOSPHOHEXOSE MUTASE"/>
    <property type="match status" value="1"/>
</dbReference>
<evidence type="ECO:0000313" key="12">
    <source>
        <dbReference type="Proteomes" id="UP000318065"/>
    </source>
</evidence>
<evidence type="ECO:0000259" key="9">
    <source>
        <dbReference type="Pfam" id="PF02879"/>
    </source>
</evidence>
<protein>
    <recommendedName>
        <fullName evidence="6">Phosphoglucosamine mutase</fullName>
        <ecNumber evidence="6">5.4.2.10</ecNumber>
    </recommendedName>
</protein>
<comment type="similarity">
    <text evidence="1 6">Belongs to the phosphohexose mutase family.</text>
</comment>
<dbReference type="Pfam" id="PF02880">
    <property type="entry name" value="PGM_PMM_III"/>
    <property type="match status" value="1"/>
</dbReference>
<dbReference type="GO" id="GO:0004615">
    <property type="term" value="F:phosphomannomutase activity"/>
    <property type="evidence" value="ECO:0007669"/>
    <property type="project" value="TreeGrafter"/>
</dbReference>
<feature type="binding site" evidence="6">
    <location>
        <position position="236"/>
    </location>
    <ligand>
        <name>Mg(2+)</name>
        <dbReference type="ChEBI" id="CHEBI:18420"/>
    </ligand>
</feature>
<sequence>MEPKRRELSFGTDGVRGVANRGLLPEDALRLGLAAARRFGGTVVIGRDTRLSGGMLSCALAAGVASGGARALDLGVLPTPGAAALAARLGASAAGVVSASHNPYPDNGIKFLSGEGRKLPEEVERELERLAGEPFPERPVAGGVGVVEELEDAAGTYAGAVLERLRPEVSGLRVLLDCANGAACAVAPRVFRELGVRLAVVGDAPDGTNINEGCGSTHIDRLDARGCDVAFAFDGDADRVLALDERGRVVDGDQIIAILARDLRERGLLGGGVVVTVMSNLGFFKAMERLGIPCQVTPVGDRHVAEAMRRTGAAVGGEQSGHVIVAEHATTGDGLVTALALLDVMARTGRSLSELAGVMEVYPQVLINVAVERPAGEVAAAEPVERAVEAARKELGERGRILLRPSGTEPVVRVMVEHEDEEVCRRVCEKVAGAVSEEAGR</sequence>
<feature type="domain" description="Alpha-D-phosphohexomutase alpha/beta/alpha" evidence="9">
    <location>
        <begin position="165"/>
        <end position="247"/>
    </location>
</feature>
<evidence type="ECO:0000256" key="2">
    <source>
        <dbReference type="ARBA" id="ARBA00022553"/>
    </source>
</evidence>
<feature type="active site" description="Phosphoserine intermediate" evidence="6">
    <location>
        <position position="100"/>
    </location>
</feature>
<evidence type="ECO:0000259" key="7">
    <source>
        <dbReference type="Pfam" id="PF00408"/>
    </source>
</evidence>
<dbReference type="Pfam" id="PF02878">
    <property type="entry name" value="PGM_PMM_I"/>
    <property type="match status" value="1"/>
</dbReference>
<feature type="binding site" description="via phosphate group" evidence="6">
    <location>
        <position position="100"/>
    </location>
    <ligand>
        <name>Mg(2+)</name>
        <dbReference type="ChEBI" id="CHEBI:18420"/>
    </ligand>
</feature>
<dbReference type="FunFam" id="3.40.120.10:FF:000002">
    <property type="entry name" value="Phosphoglucosamine mutase"/>
    <property type="match status" value="1"/>
</dbReference>
<feature type="domain" description="Alpha-D-phosphohexomutase alpha/beta/alpha" evidence="8">
    <location>
        <begin position="9"/>
        <end position="130"/>
    </location>
</feature>
<dbReference type="GO" id="GO:0005829">
    <property type="term" value="C:cytosol"/>
    <property type="evidence" value="ECO:0007669"/>
    <property type="project" value="TreeGrafter"/>
</dbReference>
<dbReference type="GO" id="GO:0000287">
    <property type="term" value="F:magnesium ion binding"/>
    <property type="evidence" value="ECO:0007669"/>
    <property type="project" value="UniProtKB-UniRule"/>
</dbReference>
<evidence type="ECO:0000256" key="3">
    <source>
        <dbReference type="ARBA" id="ARBA00022723"/>
    </source>
</evidence>
<evidence type="ECO:0000259" key="8">
    <source>
        <dbReference type="Pfam" id="PF02878"/>
    </source>
</evidence>
<dbReference type="InterPro" id="IPR005845">
    <property type="entry name" value="A-D-PHexomutase_a/b/a-II"/>
</dbReference>
<evidence type="ECO:0000256" key="6">
    <source>
        <dbReference type="HAMAP-Rule" id="MF_01554"/>
    </source>
</evidence>
<dbReference type="FunFam" id="3.30.310.50:FF:000001">
    <property type="entry name" value="Phosphoglucosamine mutase"/>
    <property type="match status" value="1"/>
</dbReference>
<proteinExistence type="inferred from homology"/>
<keyword evidence="4 6" id="KW-0460">Magnesium</keyword>
<keyword evidence="3 6" id="KW-0479">Metal-binding</keyword>
<dbReference type="GO" id="GO:0009252">
    <property type="term" value="P:peptidoglycan biosynthetic process"/>
    <property type="evidence" value="ECO:0007669"/>
    <property type="project" value="TreeGrafter"/>
</dbReference>
<dbReference type="GO" id="GO:0005975">
    <property type="term" value="P:carbohydrate metabolic process"/>
    <property type="evidence" value="ECO:0007669"/>
    <property type="project" value="InterPro"/>
</dbReference>
<dbReference type="InterPro" id="IPR036900">
    <property type="entry name" value="A-D-PHexomutase_C_sf"/>
</dbReference>
<comment type="catalytic activity">
    <reaction evidence="6">
        <text>alpha-D-glucosamine 1-phosphate = D-glucosamine 6-phosphate</text>
        <dbReference type="Rhea" id="RHEA:23424"/>
        <dbReference type="ChEBI" id="CHEBI:58516"/>
        <dbReference type="ChEBI" id="CHEBI:58725"/>
        <dbReference type="EC" id="5.4.2.10"/>
    </reaction>
</comment>
<gene>
    <name evidence="6 11" type="primary">glmM</name>
    <name evidence="11" type="ORF">RxyAA322_14010</name>
</gene>
<dbReference type="RefSeq" id="WP_244299881.1">
    <property type="nucleotide sequence ID" value="NZ_AP019791.1"/>
</dbReference>
<comment type="cofactor">
    <cofactor evidence="6">
        <name>Mg(2+)</name>
        <dbReference type="ChEBI" id="CHEBI:18420"/>
    </cofactor>
    <text evidence="6">Binds 1 Mg(2+) ion per subunit.</text>
</comment>
<dbReference type="InterPro" id="IPR050060">
    <property type="entry name" value="Phosphoglucosamine_mutase"/>
</dbReference>
<feature type="domain" description="Alpha-D-phosphohexomutase C-terminal" evidence="7">
    <location>
        <begin position="366"/>
        <end position="433"/>
    </location>
</feature>
<feature type="binding site" evidence="6">
    <location>
        <position position="238"/>
    </location>
    <ligand>
        <name>Mg(2+)</name>
        <dbReference type="ChEBI" id="CHEBI:18420"/>
    </ligand>
</feature>
<dbReference type="EC" id="5.4.2.10" evidence="6"/>
<comment type="PTM">
    <text evidence="6">Activated by phosphorylation.</text>
</comment>
<dbReference type="GO" id="GO:0008966">
    <property type="term" value="F:phosphoglucosamine mutase activity"/>
    <property type="evidence" value="ECO:0007669"/>
    <property type="project" value="UniProtKB-UniRule"/>
</dbReference>
<evidence type="ECO:0000256" key="5">
    <source>
        <dbReference type="ARBA" id="ARBA00023235"/>
    </source>
</evidence>
<keyword evidence="12" id="KW-1185">Reference proteome</keyword>
<dbReference type="CDD" id="cd05802">
    <property type="entry name" value="GlmM"/>
    <property type="match status" value="1"/>
</dbReference>
<dbReference type="Gene3D" id="3.30.310.50">
    <property type="entry name" value="Alpha-D-phosphohexomutase, C-terminal domain"/>
    <property type="match status" value="1"/>
</dbReference>
<dbReference type="PANTHER" id="PTHR42946:SF1">
    <property type="entry name" value="PHOSPHOGLUCOMUTASE (ALPHA-D-GLUCOSE-1,6-BISPHOSPHATE-DEPENDENT)"/>
    <property type="match status" value="1"/>
</dbReference>
<dbReference type="InterPro" id="IPR005843">
    <property type="entry name" value="A-D-PHexomutase_C"/>
</dbReference>
<dbReference type="PRINTS" id="PR00509">
    <property type="entry name" value="PGMPMM"/>
</dbReference>
<evidence type="ECO:0000313" key="11">
    <source>
        <dbReference type="EMBL" id="BBL79547.1"/>
    </source>
</evidence>
<dbReference type="InterPro" id="IPR006352">
    <property type="entry name" value="GlmM_bact"/>
</dbReference>
<name>A0A510HM78_9ACTN</name>
<dbReference type="Gene3D" id="3.40.120.10">
    <property type="entry name" value="Alpha-D-Glucose-1,6-Bisphosphate, subunit A, domain 3"/>
    <property type="match status" value="3"/>
</dbReference>
<dbReference type="InterPro" id="IPR005841">
    <property type="entry name" value="Alpha-D-phosphohexomutase_SF"/>
</dbReference>
<feature type="modified residue" description="Phosphoserine" evidence="6">
    <location>
        <position position="100"/>
    </location>
</feature>
<dbReference type="SUPFAM" id="SSF53738">
    <property type="entry name" value="Phosphoglucomutase, first 3 domains"/>
    <property type="match status" value="3"/>
</dbReference>